<evidence type="ECO:0000313" key="3">
    <source>
        <dbReference type="Proteomes" id="UP001143674"/>
    </source>
</evidence>
<accession>A0AAE3NE47</accession>
<feature type="region of interest" description="Disordered" evidence="1">
    <location>
        <begin position="9"/>
        <end position="38"/>
    </location>
</feature>
<dbReference type="Proteomes" id="UP001143674">
    <property type="component" value="Unassembled WGS sequence"/>
</dbReference>
<name>A0AAE3NE47_RALSL</name>
<reference evidence="2" key="1">
    <citation type="submission" date="2021-09" db="EMBL/GenBank/DDBJ databases">
        <title>Genomic analysis of Ralstonia spp.</title>
        <authorList>
            <person name="Aburjaile F."/>
            <person name="Ariute J.C."/>
            <person name="Pais A.K.L."/>
            <person name="Albuquerque G.M.R."/>
            <person name="Silva A.M.F."/>
            <person name="Brenig B."/>
            <person name="Azevedo V."/>
            <person name="Matiuzzi M."/>
            <person name="Ramos R."/>
            <person name="Goes-Neto A."/>
            <person name="Soares S."/>
            <person name="Iseppon A.M.B."/>
            <person name="Souza E."/>
            <person name="Gama M."/>
        </authorList>
    </citation>
    <scope>NUCLEOTIDE SEQUENCE</scope>
    <source>
        <strain evidence="2">B4</strain>
    </source>
</reference>
<dbReference type="EMBL" id="JAIVEX010000002">
    <property type="protein sequence ID" value="MDB0520718.1"/>
    <property type="molecule type" value="Genomic_DNA"/>
</dbReference>
<gene>
    <name evidence="2" type="ORF">LBW55_03705</name>
</gene>
<proteinExistence type="predicted"/>
<comment type="caution">
    <text evidence="2">The sequence shown here is derived from an EMBL/GenBank/DDBJ whole genome shotgun (WGS) entry which is preliminary data.</text>
</comment>
<organism evidence="2 3">
    <name type="scientific">Ralstonia solanacearum</name>
    <name type="common">Pseudomonas solanacearum</name>
    <dbReference type="NCBI Taxonomy" id="305"/>
    <lineage>
        <taxon>Bacteria</taxon>
        <taxon>Pseudomonadati</taxon>
        <taxon>Pseudomonadota</taxon>
        <taxon>Betaproteobacteria</taxon>
        <taxon>Burkholderiales</taxon>
        <taxon>Burkholderiaceae</taxon>
        <taxon>Ralstonia</taxon>
        <taxon>Ralstonia solanacearum species complex</taxon>
    </lineage>
</organism>
<evidence type="ECO:0000313" key="2">
    <source>
        <dbReference type="EMBL" id="MDB0520718.1"/>
    </source>
</evidence>
<sequence length="75" mass="8613">MFDMVLMPGTLSEAAPEKRTGNGWRRLDPDIPPKSGVNSIHRHFRRFSKNLKSHSLCNIHARNSSQKDSRVTSYF</sequence>
<dbReference type="RefSeq" id="WP_271655922.1">
    <property type="nucleotide sequence ID" value="NZ_JAIVEX010000002.1"/>
</dbReference>
<evidence type="ECO:0000256" key="1">
    <source>
        <dbReference type="SAM" id="MobiDB-lite"/>
    </source>
</evidence>
<feature type="compositionally biased region" description="Basic and acidic residues" evidence="1">
    <location>
        <begin position="15"/>
        <end position="31"/>
    </location>
</feature>
<protein>
    <submittedName>
        <fullName evidence="2">Uncharacterized protein</fullName>
    </submittedName>
</protein>
<dbReference type="AlphaFoldDB" id="A0AAE3NE47"/>